<accession>A0ABY4R6Y5</accession>
<reference evidence="1" key="1">
    <citation type="submission" date="2021-09" db="EMBL/GenBank/DDBJ databases">
        <title>First case of bloodstream infection caused by Mixta hanseatica sp. nov., a member of the Erwiniaceae family.</title>
        <authorList>
            <person name="Both A."/>
            <person name="Huang J."/>
            <person name="Wenzel P."/>
            <person name="Aepfelbacher M."/>
            <person name="Rohde H."/>
            <person name="Christner M."/>
            <person name="Hentschke M."/>
        </authorList>
    </citation>
    <scope>NUCLEOTIDE SEQUENCE</scope>
    <source>
        <strain evidence="1">X22927</strain>
    </source>
</reference>
<organism evidence="1 2">
    <name type="scientific">Mixta hanseatica</name>
    <dbReference type="NCBI Taxonomy" id="2872648"/>
    <lineage>
        <taxon>Bacteria</taxon>
        <taxon>Pseudomonadati</taxon>
        <taxon>Pseudomonadota</taxon>
        <taxon>Gammaproteobacteria</taxon>
        <taxon>Enterobacterales</taxon>
        <taxon>Erwiniaceae</taxon>
        <taxon>Mixta</taxon>
    </lineage>
</organism>
<keyword evidence="2" id="KW-1185">Reference proteome</keyword>
<protein>
    <recommendedName>
        <fullName evidence="3">Bacteriocin</fullName>
    </recommendedName>
</protein>
<dbReference type="Proteomes" id="UP001056635">
    <property type="component" value="Chromosome"/>
</dbReference>
<evidence type="ECO:0000313" key="2">
    <source>
        <dbReference type="Proteomes" id="UP001056635"/>
    </source>
</evidence>
<evidence type="ECO:0008006" key="3">
    <source>
        <dbReference type="Google" id="ProtNLM"/>
    </source>
</evidence>
<proteinExistence type="predicted"/>
<gene>
    <name evidence="1" type="ORF">K6958_15080</name>
</gene>
<name>A0ABY4R6Y5_9GAMM</name>
<dbReference type="EMBL" id="CP082904">
    <property type="protein sequence ID" value="UQY43202.1"/>
    <property type="molecule type" value="Genomic_DNA"/>
</dbReference>
<evidence type="ECO:0000313" key="1">
    <source>
        <dbReference type="EMBL" id="UQY43202.1"/>
    </source>
</evidence>
<dbReference type="RefSeq" id="WP_249891896.1">
    <property type="nucleotide sequence ID" value="NZ_CP082904.1"/>
</dbReference>
<sequence length="60" mass="7323">MKYLNREQIKQISGAGQADGYWENDNWNDNEHSDWANKWHEAGRDAWNKRGNRDYPWRRS</sequence>